<evidence type="ECO:0000313" key="7">
    <source>
        <dbReference type="EMBL" id="MBB4267753.1"/>
    </source>
</evidence>
<evidence type="ECO:0000256" key="4">
    <source>
        <dbReference type="SAM" id="MobiDB-lite"/>
    </source>
</evidence>
<dbReference type="GO" id="GO:1901135">
    <property type="term" value="P:carbohydrate derivative metabolic process"/>
    <property type="evidence" value="ECO:0007669"/>
    <property type="project" value="InterPro"/>
</dbReference>
<evidence type="ECO:0000313" key="8">
    <source>
        <dbReference type="Proteomes" id="UP000554286"/>
    </source>
</evidence>
<dbReference type="Pfam" id="PF01380">
    <property type="entry name" value="SIS"/>
    <property type="match status" value="1"/>
</dbReference>
<dbReference type="EMBL" id="JACIGK010000033">
    <property type="protein sequence ID" value="MBB4267753.1"/>
    <property type="molecule type" value="Genomic_DNA"/>
</dbReference>
<evidence type="ECO:0000256" key="3">
    <source>
        <dbReference type="ARBA" id="ARBA00023163"/>
    </source>
</evidence>
<sequence length="296" mass="32413">MTKTSHPAEGPTPKPDARGPSIESRIHDHYDSLPDSERKLADVILERAADLSAFKASELSALAGVSKAAATRLFQRLGFDGFDEARLAARARRDWGSPLYMGASGSGAALSGPATLLEDEIDLLRRSVRRLSPAMIDDVAAAMVGARRIWLMGYRNSRFLADYLRWQLIQFRGDVTVLPGTGETAGEYLADLTERDILVVVALRRRVHGLLEVMEAARAVGTPIILVTDPTARRLPALADWTLTVETQGHFAFDSCGPALALCRFLAVTALGKAGRRGRAHMERVERRHETLDVFN</sequence>
<dbReference type="InterPro" id="IPR046348">
    <property type="entry name" value="SIS_dom_sf"/>
</dbReference>
<dbReference type="GO" id="GO:0003677">
    <property type="term" value="F:DNA binding"/>
    <property type="evidence" value="ECO:0007669"/>
    <property type="project" value="UniProtKB-KW"/>
</dbReference>
<keyword evidence="1" id="KW-0805">Transcription regulation</keyword>
<dbReference type="Gene3D" id="3.40.50.10490">
    <property type="entry name" value="Glucose-6-phosphate isomerase like protein, domain 1"/>
    <property type="match status" value="1"/>
</dbReference>
<proteinExistence type="predicted"/>
<dbReference type="InterPro" id="IPR047640">
    <property type="entry name" value="RpiR-like"/>
</dbReference>
<reference evidence="7 8" key="1">
    <citation type="submission" date="2020-08" db="EMBL/GenBank/DDBJ databases">
        <title>Genome sequencing of Purple Non-Sulfur Bacteria from various extreme environments.</title>
        <authorList>
            <person name="Mayer M."/>
        </authorList>
    </citation>
    <scope>NUCLEOTIDE SEQUENCE [LARGE SCALE GENOMIC DNA]</scope>
    <source>
        <strain evidence="7 8">JA131</strain>
    </source>
</reference>
<dbReference type="InterPro" id="IPR001347">
    <property type="entry name" value="SIS_dom"/>
</dbReference>
<dbReference type="SUPFAM" id="SSF53697">
    <property type="entry name" value="SIS domain"/>
    <property type="match status" value="1"/>
</dbReference>
<keyword evidence="8" id="KW-1185">Reference proteome</keyword>
<dbReference type="Gene3D" id="1.10.10.10">
    <property type="entry name" value="Winged helix-like DNA-binding domain superfamily/Winged helix DNA-binding domain"/>
    <property type="match status" value="1"/>
</dbReference>
<dbReference type="RefSeq" id="WP_184047699.1">
    <property type="nucleotide sequence ID" value="NZ_JACIGK010000033.1"/>
</dbReference>
<name>A0A7W6WBE4_9PROT</name>
<feature type="domain" description="HTH rpiR-type" evidence="5">
    <location>
        <begin position="20"/>
        <end position="96"/>
    </location>
</feature>
<dbReference type="InterPro" id="IPR035472">
    <property type="entry name" value="RpiR-like_SIS"/>
</dbReference>
<organism evidence="7 8">
    <name type="scientific">Roseospira visakhapatnamensis</name>
    <dbReference type="NCBI Taxonomy" id="390880"/>
    <lineage>
        <taxon>Bacteria</taxon>
        <taxon>Pseudomonadati</taxon>
        <taxon>Pseudomonadota</taxon>
        <taxon>Alphaproteobacteria</taxon>
        <taxon>Rhodospirillales</taxon>
        <taxon>Rhodospirillaceae</taxon>
        <taxon>Roseospira</taxon>
    </lineage>
</organism>
<dbReference type="PROSITE" id="PS51464">
    <property type="entry name" value="SIS"/>
    <property type="match status" value="1"/>
</dbReference>
<dbReference type="InterPro" id="IPR036388">
    <property type="entry name" value="WH-like_DNA-bd_sf"/>
</dbReference>
<dbReference type="InterPro" id="IPR000281">
    <property type="entry name" value="HTH_RpiR"/>
</dbReference>
<comment type="caution">
    <text evidence="7">The sequence shown here is derived from an EMBL/GenBank/DDBJ whole genome shotgun (WGS) entry which is preliminary data.</text>
</comment>
<dbReference type="PROSITE" id="PS51071">
    <property type="entry name" value="HTH_RPIR"/>
    <property type="match status" value="1"/>
</dbReference>
<evidence type="ECO:0000256" key="2">
    <source>
        <dbReference type="ARBA" id="ARBA00023125"/>
    </source>
</evidence>
<keyword evidence="2 7" id="KW-0238">DNA-binding</keyword>
<dbReference type="Proteomes" id="UP000554286">
    <property type="component" value="Unassembled WGS sequence"/>
</dbReference>
<feature type="domain" description="SIS" evidence="6">
    <location>
        <begin position="139"/>
        <end position="276"/>
    </location>
</feature>
<dbReference type="PANTHER" id="PTHR30514">
    <property type="entry name" value="GLUCOKINASE"/>
    <property type="match status" value="1"/>
</dbReference>
<dbReference type="CDD" id="cd05013">
    <property type="entry name" value="SIS_RpiR"/>
    <property type="match status" value="1"/>
</dbReference>
<dbReference type="InterPro" id="IPR009057">
    <property type="entry name" value="Homeodomain-like_sf"/>
</dbReference>
<protein>
    <submittedName>
        <fullName evidence="7">DNA-binding MurR/RpiR family transcriptional regulator</fullName>
    </submittedName>
</protein>
<dbReference type="Pfam" id="PF01418">
    <property type="entry name" value="HTH_6"/>
    <property type="match status" value="1"/>
</dbReference>
<dbReference type="PANTHER" id="PTHR30514:SF18">
    <property type="entry name" value="RPIR-FAMILY TRANSCRIPTIONAL REGULATOR"/>
    <property type="match status" value="1"/>
</dbReference>
<keyword evidence="3" id="KW-0804">Transcription</keyword>
<gene>
    <name evidence="7" type="ORF">GGD89_003402</name>
</gene>
<accession>A0A7W6WBE4</accession>
<evidence type="ECO:0000256" key="1">
    <source>
        <dbReference type="ARBA" id="ARBA00023015"/>
    </source>
</evidence>
<dbReference type="AlphaFoldDB" id="A0A7W6WBE4"/>
<dbReference type="GO" id="GO:0003700">
    <property type="term" value="F:DNA-binding transcription factor activity"/>
    <property type="evidence" value="ECO:0007669"/>
    <property type="project" value="InterPro"/>
</dbReference>
<dbReference type="GO" id="GO:0097367">
    <property type="term" value="F:carbohydrate derivative binding"/>
    <property type="evidence" value="ECO:0007669"/>
    <property type="project" value="InterPro"/>
</dbReference>
<feature type="region of interest" description="Disordered" evidence="4">
    <location>
        <begin position="1"/>
        <end position="31"/>
    </location>
</feature>
<evidence type="ECO:0000259" key="5">
    <source>
        <dbReference type="PROSITE" id="PS51071"/>
    </source>
</evidence>
<evidence type="ECO:0000259" key="6">
    <source>
        <dbReference type="PROSITE" id="PS51464"/>
    </source>
</evidence>
<dbReference type="SUPFAM" id="SSF46689">
    <property type="entry name" value="Homeodomain-like"/>
    <property type="match status" value="1"/>
</dbReference>